<organism evidence="2 3">
    <name type="scientific">Allacma fusca</name>
    <dbReference type="NCBI Taxonomy" id="39272"/>
    <lineage>
        <taxon>Eukaryota</taxon>
        <taxon>Metazoa</taxon>
        <taxon>Ecdysozoa</taxon>
        <taxon>Arthropoda</taxon>
        <taxon>Hexapoda</taxon>
        <taxon>Collembola</taxon>
        <taxon>Symphypleona</taxon>
        <taxon>Sminthuridae</taxon>
        <taxon>Allacma</taxon>
    </lineage>
</organism>
<comment type="caution">
    <text evidence="2">The sequence shown here is derived from an EMBL/GenBank/DDBJ whole genome shotgun (WGS) entry which is preliminary data.</text>
</comment>
<sequence length="44" mass="4193">MKVFICVLAIIAAVRANGYGGGSAPSYGAPAQSYGGSGQSNGGS</sequence>
<protein>
    <submittedName>
        <fullName evidence="2">Uncharacterized protein</fullName>
    </submittedName>
</protein>
<keyword evidence="3" id="KW-1185">Reference proteome</keyword>
<dbReference type="EMBL" id="CAJVCH010319976">
    <property type="protein sequence ID" value="CAG7786549.1"/>
    <property type="molecule type" value="Genomic_DNA"/>
</dbReference>
<keyword evidence="1" id="KW-0732">Signal</keyword>
<name>A0A8J2KK10_9HEXA</name>
<reference evidence="2" key="1">
    <citation type="submission" date="2021-06" db="EMBL/GenBank/DDBJ databases">
        <authorList>
            <person name="Hodson N. C."/>
            <person name="Mongue J. A."/>
            <person name="Jaron S. K."/>
        </authorList>
    </citation>
    <scope>NUCLEOTIDE SEQUENCE</scope>
</reference>
<feature type="non-terminal residue" evidence="2">
    <location>
        <position position="1"/>
    </location>
</feature>
<proteinExistence type="predicted"/>
<evidence type="ECO:0000313" key="2">
    <source>
        <dbReference type="EMBL" id="CAG7786549.1"/>
    </source>
</evidence>
<evidence type="ECO:0000256" key="1">
    <source>
        <dbReference type="SAM" id="SignalP"/>
    </source>
</evidence>
<dbReference type="Proteomes" id="UP000708208">
    <property type="component" value="Unassembled WGS sequence"/>
</dbReference>
<feature type="signal peptide" evidence="1">
    <location>
        <begin position="1"/>
        <end position="16"/>
    </location>
</feature>
<gene>
    <name evidence="2" type="ORF">AFUS01_LOCUS25113</name>
</gene>
<feature type="chain" id="PRO_5035292527" evidence="1">
    <location>
        <begin position="17"/>
        <end position="44"/>
    </location>
</feature>
<evidence type="ECO:0000313" key="3">
    <source>
        <dbReference type="Proteomes" id="UP000708208"/>
    </source>
</evidence>
<accession>A0A8J2KK10</accession>
<dbReference type="AlphaFoldDB" id="A0A8J2KK10"/>